<protein>
    <recommendedName>
        <fullName evidence="5">Ancillary SecYEG translocon subunit/Cell division coordinator CpoB TPR domain-containing protein</fullName>
    </recommendedName>
</protein>
<feature type="repeat" description="TPR" evidence="3">
    <location>
        <begin position="114"/>
        <end position="147"/>
    </location>
</feature>
<dbReference type="Proteomes" id="UP001230188">
    <property type="component" value="Unassembled WGS sequence"/>
</dbReference>
<dbReference type="InterPro" id="IPR018704">
    <property type="entry name" value="SecYEG/CpoB_TPR"/>
</dbReference>
<evidence type="ECO:0000256" key="3">
    <source>
        <dbReference type="PROSITE-ProRule" id="PRU00339"/>
    </source>
</evidence>
<comment type="caution">
    <text evidence="6">The sequence shown here is derived from an EMBL/GenBank/DDBJ whole genome shotgun (WGS) entry which is preliminary data.</text>
</comment>
<feature type="compositionally biased region" description="Basic and acidic residues" evidence="4">
    <location>
        <begin position="1122"/>
        <end position="1135"/>
    </location>
</feature>
<evidence type="ECO:0000256" key="4">
    <source>
        <dbReference type="SAM" id="MobiDB-lite"/>
    </source>
</evidence>
<dbReference type="Pfam" id="PF13432">
    <property type="entry name" value="TPR_16"/>
    <property type="match status" value="4"/>
</dbReference>
<feature type="region of interest" description="Disordered" evidence="4">
    <location>
        <begin position="1089"/>
        <end position="1135"/>
    </location>
</feature>
<keyword evidence="7" id="KW-1185">Reference proteome</keyword>
<accession>A0AAD7UG44</accession>
<keyword evidence="1 3" id="KW-0802">TPR repeat</keyword>
<dbReference type="EMBL" id="JAQMWT010000346">
    <property type="protein sequence ID" value="KAJ8603648.1"/>
    <property type="molecule type" value="Genomic_DNA"/>
</dbReference>
<dbReference type="InterPro" id="IPR011990">
    <property type="entry name" value="TPR-like_helical_dom_sf"/>
</dbReference>
<dbReference type="Pfam" id="PF14559">
    <property type="entry name" value="TPR_19"/>
    <property type="match status" value="1"/>
</dbReference>
<dbReference type="SMART" id="SM00028">
    <property type="entry name" value="TPR"/>
    <property type="match status" value="11"/>
</dbReference>
<dbReference type="SUPFAM" id="SSF48452">
    <property type="entry name" value="TPR-like"/>
    <property type="match status" value="4"/>
</dbReference>
<evidence type="ECO:0000313" key="6">
    <source>
        <dbReference type="EMBL" id="KAJ8603648.1"/>
    </source>
</evidence>
<dbReference type="Pfam" id="PF09976">
    <property type="entry name" value="TPR_21"/>
    <property type="match status" value="1"/>
</dbReference>
<proteinExistence type="inferred from homology"/>
<dbReference type="SUPFAM" id="SSF81901">
    <property type="entry name" value="HCP-like"/>
    <property type="match status" value="1"/>
</dbReference>
<dbReference type="PROSITE" id="PS50005">
    <property type="entry name" value="TPR"/>
    <property type="match status" value="1"/>
</dbReference>
<dbReference type="PANTHER" id="PTHR12558:SF13">
    <property type="entry name" value="CELL DIVISION CYCLE PROTEIN 27 HOMOLOG"/>
    <property type="match status" value="1"/>
</dbReference>
<name>A0AAD7UG44_9STRA</name>
<feature type="domain" description="Ancillary SecYEG translocon subunit/Cell division coordinator CpoB TPR" evidence="5">
    <location>
        <begin position="671"/>
        <end position="773"/>
    </location>
</feature>
<evidence type="ECO:0000256" key="2">
    <source>
        <dbReference type="ARBA" id="ARBA00038210"/>
    </source>
</evidence>
<dbReference type="InterPro" id="IPR019734">
    <property type="entry name" value="TPR_rpt"/>
</dbReference>
<dbReference type="PANTHER" id="PTHR12558">
    <property type="entry name" value="CELL DIVISION CYCLE 16,23,27"/>
    <property type="match status" value="1"/>
</dbReference>
<sequence length="1192" mass="131670">MGINRARTTRAAVGSARGQSKDAEGEYRAAVVAFEGNQEAHYQLGRFLAPGEEAERVLKRASTLGPTDPRPHWYLMKVMDHKGSLEGAVREARLYVRLGGDEGDERRLGSRELSIRFQKLAEALETRSNFDDAESCFSEAINADPSNSRAHCELGNLLYDVRNDDRGAERSYVAAIAADETALEPHVRLARIHARRGGEGLGKAVEHLELLLPKARQSGADTKEHLEFMREHVSDLESWELQIAKLRYHYGDWLFERRQTADAEREYDAASVHPELATTTSLCNSTEIFRARGDIDRAIASASAYRQAAPDDKAGRTSLAKLLQRRGRDRLAQCSYELSKADFQQALNTLSDADSKELSSSLYADLGDVSLSQGKLDTAVDAIRAAIDGGDARGDGRLRLGDVLCRRGEKAHAEAHWDDAEQDYRAALISAPRNARAHFDLGVLLVLVRKNLITGEQELMRALSDDDRKPHWFLAQVRELRGDLSGAVDHLDAFLKKPVQHANGPDFLEDEALSNPGIRRANLGSLRGDELRVAGDLPGAEVAYCAAIGYNETAPNPHWGLALVFEARGNLDRAIFEVESYLSLDPDDYEDGERKLVDLLVRHGKELHEQNHLDEAEAAYVRAIETSRAIPAFVHMHLAEIYEQRASLDKAIEEARLYIEAGGDGILNLIALLVARGKKYFDQENYDEAETDFLEAIDKKTCKLDCAEINLRLGRIYESRSDFSKAIAHVAKTDDKAWLSSLYTRRGDQAFSQGERDAAEADYRLASAAAPESPAPRCQLGALLLFRGESWLARLELRAAVKGNAMLSEPHWLLSLAALESGEPREALEEIARFTEKGGTKPNLASWTAQIHARAGEQHIEVESDYDAAEADFRRALDIDHGNATARWGLARVHDHRGALVDAIGQMRLLLKSHRNSRDGVHQLAGLLYRYGSEQFKAGDDATAKAAYCEAAGRCEAPSHVHWNLAQIHENQGNIREAIAEVRTYLELSIADGASTDVVAAVKSRLSRLHALYGDALTAVGEHAAALGEYESAILEDAWNAEPHWAIMSVKLLNSDVGTAIDECSAYVAKGNPNGKGEEKLAELVQRQKSSHRQANVYDHREPDVVENHAEDGPTLNISPMESDRHGREAAAQREALSKRLRKEEILSAEAFGAAISRGGRSRDYIADVFGPIFTPWRSPVASPTARRLPSF</sequence>
<evidence type="ECO:0000256" key="1">
    <source>
        <dbReference type="ARBA" id="ARBA00022803"/>
    </source>
</evidence>
<gene>
    <name evidence="6" type="ORF">CTAYLR_007586</name>
</gene>
<feature type="region of interest" description="Disordered" evidence="4">
    <location>
        <begin position="1"/>
        <end position="20"/>
    </location>
</feature>
<evidence type="ECO:0000259" key="5">
    <source>
        <dbReference type="Pfam" id="PF09976"/>
    </source>
</evidence>
<feature type="compositionally biased region" description="Basic and acidic residues" evidence="4">
    <location>
        <begin position="1098"/>
        <end position="1112"/>
    </location>
</feature>
<evidence type="ECO:0000313" key="7">
    <source>
        <dbReference type="Proteomes" id="UP001230188"/>
    </source>
</evidence>
<comment type="similarity">
    <text evidence="2">Belongs to the APC3/CDC27 family.</text>
</comment>
<dbReference type="Gene3D" id="1.25.40.10">
    <property type="entry name" value="Tetratricopeptide repeat domain"/>
    <property type="match status" value="8"/>
</dbReference>
<reference evidence="6" key="1">
    <citation type="submission" date="2023-01" db="EMBL/GenBank/DDBJ databases">
        <title>Metagenome sequencing of chrysophaentin producing Chrysophaeum taylorii.</title>
        <authorList>
            <person name="Davison J."/>
            <person name="Bewley C."/>
        </authorList>
    </citation>
    <scope>NUCLEOTIDE SEQUENCE</scope>
    <source>
        <strain evidence="6">NIES-1699</strain>
    </source>
</reference>
<organism evidence="6 7">
    <name type="scientific">Chrysophaeum taylorii</name>
    <dbReference type="NCBI Taxonomy" id="2483200"/>
    <lineage>
        <taxon>Eukaryota</taxon>
        <taxon>Sar</taxon>
        <taxon>Stramenopiles</taxon>
        <taxon>Ochrophyta</taxon>
        <taxon>Pelagophyceae</taxon>
        <taxon>Pelagomonadales</taxon>
        <taxon>Pelagomonadaceae</taxon>
        <taxon>Chrysophaeum</taxon>
    </lineage>
</organism>
<dbReference type="AlphaFoldDB" id="A0AAD7UG44"/>